<name>A0ACC6KWQ3_9SPHI</name>
<reference evidence="1" key="1">
    <citation type="submission" date="2023-07" db="EMBL/GenBank/DDBJ databases">
        <title>Sorghum-associated microbial communities from plants grown in Nebraska, USA.</title>
        <authorList>
            <person name="Schachtman D."/>
        </authorList>
    </citation>
    <scope>NUCLEOTIDE SEQUENCE</scope>
    <source>
        <strain evidence="1">2697</strain>
    </source>
</reference>
<keyword evidence="2" id="KW-1185">Reference proteome</keyword>
<evidence type="ECO:0000313" key="2">
    <source>
        <dbReference type="Proteomes" id="UP001246858"/>
    </source>
</evidence>
<gene>
    <name evidence="1" type="ORF">J2X78_002370</name>
</gene>
<sequence>MMKTLNIKMMAVLMAVASVFSACKDALDINNDPSKLTPEQANLAGLLGSTIQFTATSFFNVGQYGNSYPQYLAGSNTYEANIDSYNPYGFDNIWESGYRDAMPNLKEMITRAETLGAPQYAGIGKTLMALLLMQSTDIWGDLPYSEAFKGAAVPSPTYDKQEDIYNVSLKALLDGAIADLAKPVPASASLKVGTSDLIFGGTIASWQKAAYGARARYYLNLSKRNPAGLVNAAADAALAVDEAQRSAIDVQLKYSIERPSPWYTNLGQAALTVKQHRPSYFMVNLMNGTGYFAGVIDPRMPKLFDNNGAATYIGRPVGALGNEQGANLANSDITDKTFYGARTSPVPILTYAEMQFVRAEALIASNPTEAYAAYIRGIKGNMEKLGVDATAINTYTTNPAVTKSGNITITDIMLQKYIALFLQMETWSDMRRYQYSTTVYPGLKTPFKNLLGTVYVQRAKYPDNEPGRNPNVPQVANQAVKLWLFN</sequence>
<dbReference type="Proteomes" id="UP001246858">
    <property type="component" value="Unassembled WGS sequence"/>
</dbReference>
<comment type="caution">
    <text evidence="1">The sequence shown here is derived from an EMBL/GenBank/DDBJ whole genome shotgun (WGS) entry which is preliminary data.</text>
</comment>
<accession>A0ACC6KWQ3</accession>
<evidence type="ECO:0000313" key="1">
    <source>
        <dbReference type="EMBL" id="MDR6783805.1"/>
    </source>
</evidence>
<dbReference type="EMBL" id="JAVDTF010000002">
    <property type="protein sequence ID" value="MDR6783805.1"/>
    <property type="molecule type" value="Genomic_DNA"/>
</dbReference>
<proteinExistence type="predicted"/>
<protein>
    <submittedName>
        <fullName evidence="1">Uncharacterized protein</fullName>
    </submittedName>
</protein>
<organism evidence="1 2">
    <name type="scientific">Pedobacter africanus</name>
    <dbReference type="NCBI Taxonomy" id="151894"/>
    <lineage>
        <taxon>Bacteria</taxon>
        <taxon>Pseudomonadati</taxon>
        <taxon>Bacteroidota</taxon>
        <taxon>Sphingobacteriia</taxon>
        <taxon>Sphingobacteriales</taxon>
        <taxon>Sphingobacteriaceae</taxon>
        <taxon>Pedobacter</taxon>
    </lineage>
</organism>